<keyword evidence="1" id="KW-0001">2Fe-2S</keyword>
<dbReference type="PANTHER" id="PTHR44379:SF8">
    <property type="entry name" value="XANTHINE DEHYDROGENASE IRON-SULFUR-BINDING SUBUNIT XDHC-RELATED"/>
    <property type="match status" value="1"/>
</dbReference>
<organism evidence="7">
    <name type="scientific">marine sediment metagenome</name>
    <dbReference type="NCBI Taxonomy" id="412755"/>
    <lineage>
        <taxon>unclassified sequences</taxon>
        <taxon>metagenomes</taxon>
        <taxon>ecological metagenomes</taxon>
    </lineage>
</organism>
<dbReference type="Pfam" id="PF01799">
    <property type="entry name" value="Fer2_2"/>
    <property type="match status" value="1"/>
</dbReference>
<dbReference type="PROSITE" id="PS00197">
    <property type="entry name" value="2FE2S_FER_1"/>
    <property type="match status" value="1"/>
</dbReference>
<dbReference type="PANTHER" id="PTHR44379">
    <property type="entry name" value="OXIDOREDUCTASE WITH IRON-SULFUR SUBUNIT"/>
    <property type="match status" value="1"/>
</dbReference>
<evidence type="ECO:0000256" key="5">
    <source>
        <dbReference type="ARBA" id="ARBA00023014"/>
    </source>
</evidence>
<dbReference type="InterPro" id="IPR002888">
    <property type="entry name" value="2Fe-2S-bd"/>
</dbReference>
<protein>
    <recommendedName>
        <fullName evidence="6">2Fe-2S ferredoxin-type domain-containing protein</fullName>
    </recommendedName>
</protein>
<dbReference type="CDD" id="cd00207">
    <property type="entry name" value="fer2"/>
    <property type="match status" value="1"/>
</dbReference>
<dbReference type="PROSITE" id="PS51085">
    <property type="entry name" value="2FE2S_FER_2"/>
    <property type="match status" value="1"/>
</dbReference>
<evidence type="ECO:0000313" key="7">
    <source>
        <dbReference type="EMBL" id="KKK84834.1"/>
    </source>
</evidence>
<evidence type="ECO:0000256" key="4">
    <source>
        <dbReference type="ARBA" id="ARBA00023004"/>
    </source>
</evidence>
<proteinExistence type="predicted"/>
<evidence type="ECO:0000256" key="1">
    <source>
        <dbReference type="ARBA" id="ARBA00022714"/>
    </source>
</evidence>
<dbReference type="SUPFAM" id="SSF54292">
    <property type="entry name" value="2Fe-2S ferredoxin-like"/>
    <property type="match status" value="1"/>
</dbReference>
<comment type="caution">
    <text evidence="7">The sequence shown here is derived from an EMBL/GenBank/DDBJ whole genome shotgun (WGS) entry which is preliminary data.</text>
</comment>
<dbReference type="Gene3D" id="3.10.20.30">
    <property type="match status" value="1"/>
</dbReference>
<accession>A0A0F9B2J8</accession>
<sequence>MKRVQFKVNGLNVQLDVENHQTLLYVLREMLHLKGTRSACELGDCGSCTVILDSISVNSCLVLAIEAEGSTIETIEGLAKDGQVHPLQQAFVDHGAVQCGFCTSGMIMAAKAFLDKNPKPSEAEVRHGLSGNL</sequence>
<dbReference type="InterPro" id="IPR001041">
    <property type="entry name" value="2Fe-2S_ferredoxin-type"/>
</dbReference>
<dbReference type="EMBL" id="LAZR01051585">
    <property type="protein sequence ID" value="KKK84834.1"/>
    <property type="molecule type" value="Genomic_DNA"/>
</dbReference>
<dbReference type="AlphaFoldDB" id="A0A0F9B2J8"/>
<dbReference type="InterPro" id="IPR012675">
    <property type="entry name" value="Beta-grasp_dom_sf"/>
</dbReference>
<dbReference type="SUPFAM" id="SSF47741">
    <property type="entry name" value="CO dehydrogenase ISP C-domain like"/>
    <property type="match status" value="1"/>
</dbReference>
<dbReference type="GO" id="GO:0051537">
    <property type="term" value="F:2 iron, 2 sulfur cluster binding"/>
    <property type="evidence" value="ECO:0007669"/>
    <property type="project" value="UniProtKB-KW"/>
</dbReference>
<gene>
    <name evidence="7" type="ORF">LCGC14_2779340</name>
</gene>
<keyword evidence="2" id="KW-0479">Metal-binding</keyword>
<evidence type="ECO:0000256" key="3">
    <source>
        <dbReference type="ARBA" id="ARBA00023002"/>
    </source>
</evidence>
<keyword evidence="5" id="KW-0411">Iron-sulfur</keyword>
<keyword evidence="4" id="KW-0408">Iron</keyword>
<keyword evidence="3" id="KW-0560">Oxidoreductase</keyword>
<feature type="domain" description="2Fe-2S ferredoxin-type" evidence="6">
    <location>
        <begin position="2"/>
        <end position="78"/>
    </location>
</feature>
<dbReference type="Pfam" id="PF00111">
    <property type="entry name" value="Fer2"/>
    <property type="match status" value="1"/>
</dbReference>
<feature type="non-terminal residue" evidence="7">
    <location>
        <position position="133"/>
    </location>
</feature>
<reference evidence="7" key="1">
    <citation type="journal article" date="2015" name="Nature">
        <title>Complex archaea that bridge the gap between prokaryotes and eukaryotes.</title>
        <authorList>
            <person name="Spang A."/>
            <person name="Saw J.H."/>
            <person name="Jorgensen S.L."/>
            <person name="Zaremba-Niedzwiedzka K."/>
            <person name="Martijn J."/>
            <person name="Lind A.E."/>
            <person name="van Eijk R."/>
            <person name="Schleper C."/>
            <person name="Guy L."/>
            <person name="Ettema T.J."/>
        </authorList>
    </citation>
    <scope>NUCLEOTIDE SEQUENCE</scope>
</reference>
<dbReference type="GO" id="GO:0046872">
    <property type="term" value="F:metal ion binding"/>
    <property type="evidence" value="ECO:0007669"/>
    <property type="project" value="UniProtKB-KW"/>
</dbReference>
<dbReference type="InterPro" id="IPR051452">
    <property type="entry name" value="Diverse_Oxidoreductases"/>
</dbReference>
<dbReference type="GO" id="GO:0016491">
    <property type="term" value="F:oxidoreductase activity"/>
    <property type="evidence" value="ECO:0007669"/>
    <property type="project" value="UniProtKB-KW"/>
</dbReference>
<evidence type="ECO:0000259" key="6">
    <source>
        <dbReference type="PROSITE" id="PS51085"/>
    </source>
</evidence>
<name>A0A0F9B2J8_9ZZZZ</name>
<dbReference type="InterPro" id="IPR036010">
    <property type="entry name" value="2Fe-2S_ferredoxin-like_sf"/>
</dbReference>
<dbReference type="Gene3D" id="1.10.150.120">
    <property type="entry name" value="[2Fe-2S]-binding domain"/>
    <property type="match status" value="1"/>
</dbReference>
<evidence type="ECO:0000256" key="2">
    <source>
        <dbReference type="ARBA" id="ARBA00022723"/>
    </source>
</evidence>
<dbReference type="InterPro" id="IPR036884">
    <property type="entry name" value="2Fe-2S-bd_dom_sf"/>
</dbReference>
<dbReference type="InterPro" id="IPR006058">
    <property type="entry name" value="2Fe2S_fd_BS"/>
</dbReference>